<keyword evidence="5" id="KW-0862">Zinc</keyword>
<feature type="domain" description="C2H2-type" evidence="9">
    <location>
        <begin position="168"/>
        <end position="191"/>
    </location>
</feature>
<dbReference type="InterPro" id="IPR050888">
    <property type="entry name" value="ZnF_C2H2-type_TF"/>
</dbReference>
<feature type="region of interest" description="Disordered" evidence="8">
    <location>
        <begin position="492"/>
        <end position="520"/>
    </location>
</feature>
<feature type="compositionally biased region" description="Low complexity" evidence="8">
    <location>
        <begin position="403"/>
        <end position="413"/>
    </location>
</feature>
<dbReference type="PANTHER" id="PTHR24406">
    <property type="entry name" value="TRANSCRIPTIONAL REPRESSOR CTCFL-RELATED"/>
    <property type="match status" value="1"/>
</dbReference>
<protein>
    <recommendedName>
        <fullName evidence="9">C2H2-type domain-containing protein</fullName>
    </recommendedName>
</protein>
<proteinExistence type="predicted"/>
<evidence type="ECO:0000313" key="11">
    <source>
        <dbReference type="Proteomes" id="UP001054837"/>
    </source>
</evidence>
<accession>A0AAV4UX92</accession>
<evidence type="ECO:0000256" key="4">
    <source>
        <dbReference type="ARBA" id="ARBA00022771"/>
    </source>
</evidence>
<comment type="subcellular location">
    <subcellularLocation>
        <location evidence="1">Nucleus</location>
    </subcellularLocation>
</comment>
<feature type="domain" description="C2H2-type" evidence="9">
    <location>
        <begin position="341"/>
        <end position="368"/>
    </location>
</feature>
<organism evidence="10 11">
    <name type="scientific">Caerostris darwini</name>
    <dbReference type="NCBI Taxonomy" id="1538125"/>
    <lineage>
        <taxon>Eukaryota</taxon>
        <taxon>Metazoa</taxon>
        <taxon>Ecdysozoa</taxon>
        <taxon>Arthropoda</taxon>
        <taxon>Chelicerata</taxon>
        <taxon>Arachnida</taxon>
        <taxon>Araneae</taxon>
        <taxon>Araneomorphae</taxon>
        <taxon>Entelegynae</taxon>
        <taxon>Araneoidea</taxon>
        <taxon>Araneidae</taxon>
        <taxon>Caerostris</taxon>
    </lineage>
</organism>
<evidence type="ECO:0000313" key="10">
    <source>
        <dbReference type="EMBL" id="GIY62516.1"/>
    </source>
</evidence>
<dbReference type="PROSITE" id="PS00028">
    <property type="entry name" value="ZINC_FINGER_C2H2_1"/>
    <property type="match status" value="2"/>
</dbReference>
<comment type="caution">
    <text evidence="10">The sequence shown here is derived from an EMBL/GenBank/DDBJ whole genome shotgun (WGS) entry which is preliminary data.</text>
</comment>
<evidence type="ECO:0000256" key="2">
    <source>
        <dbReference type="ARBA" id="ARBA00022723"/>
    </source>
</evidence>
<name>A0AAV4UX92_9ARAC</name>
<dbReference type="AlphaFoldDB" id="A0AAV4UX92"/>
<evidence type="ECO:0000259" key="9">
    <source>
        <dbReference type="PROSITE" id="PS50157"/>
    </source>
</evidence>
<dbReference type="EMBL" id="BPLQ01012095">
    <property type="protein sequence ID" value="GIY62516.1"/>
    <property type="molecule type" value="Genomic_DNA"/>
</dbReference>
<feature type="region of interest" description="Disordered" evidence="8">
    <location>
        <begin position="396"/>
        <end position="451"/>
    </location>
</feature>
<keyword evidence="3" id="KW-0677">Repeat</keyword>
<dbReference type="InterPro" id="IPR013087">
    <property type="entry name" value="Znf_C2H2_type"/>
</dbReference>
<evidence type="ECO:0000256" key="7">
    <source>
        <dbReference type="PROSITE-ProRule" id="PRU00042"/>
    </source>
</evidence>
<evidence type="ECO:0000256" key="5">
    <source>
        <dbReference type="ARBA" id="ARBA00022833"/>
    </source>
</evidence>
<sequence length="796" mass="87079">MSVFKKVLCMSSDVFCVNVPRPLEGVTVPRPLSSQVLATVCDMLCHIPSCTPPGTIFYDESSPPFCLVPFFVTKIVQFHCSPGGLIYDESSPPAMSQSFFQDKDNESTFPHPRPPCEFLTSIVEESMPFVQPVPLCEKDEVALFPSDLEVRDLFFDKSPSALFDFVKLSCVQCRRCFASASGLEFHMKDQHDIAISQNQQIVSSAPSPLKIVSVPPPELLQVGPCSGPPQCAPFSKLRPAKTWAAVAAKPALPSSQPWSGKLINFNTYHGPTPRRPIGARPYRPSNIRGQSSAKPMTTSTSTSAGSKKPKISFTPPKADPDDVSHVVLLPAKILKKNRRMFPCLHCDFKFRTVKSMDEHLVVHVLEDEFNRLHGIASTSNASDFDDFALPQSSTMTSRKKLLPAKAPASATASRKQKTLPIVEPASTTSSRKKSSPSETSTSPSTRPQVAAPVSVDVLPNAVVSSFSCHFCDQRGFPSKKALKYHLFRLHGQPMKKPSKPSLSTTSSQDQVSTSPATAISTSPSVVRHDVKIALSFPINGNIACPETGCNASFVSREWTCMKGLLIKHLRFAHRISIAVCEFKCDICHLDIQSKPRDHPCFANGCNPLVIEVEQLLAPPVEDIPLVEVASQNSDHADEPLFHFVQIFQDILSCDPSQDCTALLSEAYSQLVAVASNIVLPKEPVPASSTASRSINIDDPQQCQRLYKRNGRRAIREIQKVSGERCSLPPSIVGQFFSAVWRPSTSDPHFYQAASLDREEVLNLPLSVAEVMTAFRSCESTAPGLQCSHSSSTAVFN</sequence>
<reference evidence="10 11" key="1">
    <citation type="submission" date="2021-06" db="EMBL/GenBank/DDBJ databases">
        <title>Caerostris darwini draft genome.</title>
        <authorList>
            <person name="Kono N."/>
            <person name="Arakawa K."/>
        </authorList>
    </citation>
    <scope>NUCLEOTIDE SEQUENCE [LARGE SCALE GENOMIC DNA]</scope>
</reference>
<keyword evidence="6" id="KW-0539">Nucleus</keyword>
<keyword evidence="11" id="KW-1185">Reference proteome</keyword>
<evidence type="ECO:0000256" key="8">
    <source>
        <dbReference type="SAM" id="MobiDB-lite"/>
    </source>
</evidence>
<dbReference type="Proteomes" id="UP001054837">
    <property type="component" value="Unassembled WGS sequence"/>
</dbReference>
<dbReference type="SMART" id="SM00355">
    <property type="entry name" value="ZnF_C2H2"/>
    <property type="match status" value="4"/>
</dbReference>
<evidence type="ECO:0000256" key="6">
    <source>
        <dbReference type="ARBA" id="ARBA00023242"/>
    </source>
</evidence>
<evidence type="ECO:0000256" key="3">
    <source>
        <dbReference type="ARBA" id="ARBA00022737"/>
    </source>
</evidence>
<evidence type="ECO:0000256" key="1">
    <source>
        <dbReference type="ARBA" id="ARBA00004123"/>
    </source>
</evidence>
<gene>
    <name evidence="10" type="ORF">CDAR_495341</name>
</gene>
<feature type="compositionally biased region" description="Polar residues" evidence="8">
    <location>
        <begin position="287"/>
        <end position="296"/>
    </location>
</feature>
<feature type="compositionally biased region" description="Low complexity" evidence="8">
    <location>
        <begin position="436"/>
        <end position="446"/>
    </location>
</feature>
<keyword evidence="4 7" id="KW-0863">Zinc-finger</keyword>
<feature type="compositionally biased region" description="Low complexity" evidence="8">
    <location>
        <begin position="499"/>
        <end position="520"/>
    </location>
</feature>
<dbReference type="GO" id="GO:0008270">
    <property type="term" value="F:zinc ion binding"/>
    <property type="evidence" value="ECO:0007669"/>
    <property type="project" value="UniProtKB-KW"/>
</dbReference>
<keyword evidence="2" id="KW-0479">Metal-binding</keyword>
<dbReference type="GO" id="GO:0005634">
    <property type="term" value="C:nucleus"/>
    <property type="evidence" value="ECO:0007669"/>
    <property type="project" value="UniProtKB-SubCell"/>
</dbReference>
<feature type="region of interest" description="Disordered" evidence="8">
    <location>
        <begin position="273"/>
        <end position="317"/>
    </location>
</feature>
<dbReference type="PROSITE" id="PS50157">
    <property type="entry name" value="ZINC_FINGER_C2H2_2"/>
    <property type="match status" value="2"/>
</dbReference>